<reference evidence="2" key="1">
    <citation type="submission" date="2021-05" db="EMBL/GenBank/DDBJ databases">
        <authorList>
            <person name="Arsene-Ploetze F."/>
        </authorList>
    </citation>
    <scope>NUCLEOTIDE SEQUENCE</scope>
    <source>
        <strain evidence="2">DSM 42138</strain>
    </source>
</reference>
<dbReference type="AlphaFoldDB" id="A0A9W4DT13"/>
<dbReference type="Proteomes" id="UP001152519">
    <property type="component" value="Unassembled WGS sequence"/>
</dbReference>
<evidence type="ECO:0000313" key="3">
    <source>
        <dbReference type="Proteomes" id="UP001152519"/>
    </source>
</evidence>
<keyword evidence="3" id="KW-1185">Reference proteome</keyword>
<evidence type="ECO:0000256" key="1">
    <source>
        <dbReference type="SAM" id="MobiDB-lite"/>
    </source>
</evidence>
<comment type="caution">
    <text evidence="2">The sequence shown here is derived from an EMBL/GenBank/DDBJ whole genome shotgun (WGS) entry which is preliminary data.</text>
</comment>
<proteinExistence type="predicted"/>
<feature type="compositionally biased region" description="Basic residues" evidence="1">
    <location>
        <begin position="228"/>
        <end position="238"/>
    </location>
</feature>
<name>A0A9W4DT13_9ACTN</name>
<feature type="compositionally biased region" description="Basic residues" evidence="1">
    <location>
        <begin position="186"/>
        <end position="197"/>
    </location>
</feature>
<sequence length="267" mass="31331">MGDRDLFQVMPSAAGGAPDLNRGNRGRRLARRALHLQQLGHRRQRRQRRFLLQPRRCGGGRQFRRRRLRDELPGHFPVRDRGRRHLVEEELRYRAGLVGGGVVRRRFGLLVVRGQAVLAARHRLLRAECLRRLGGRRPRHRRRGLRHLRAGRLVRGRRYQRLVPADRRCLRPGRSSRRSGGLGRVRPCRKPQRHHVGLQRFVQRVLPVQRGSGLRRPDRPGNTQRSRSFQRSRRRRRLFRQDRPGDVRGGGQVPGRLRGRLGERHQG</sequence>
<gene>
    <name evidence="2" type="ORF">SCOCK_20022</name>
</gene>
<evidence type="ECO:0000313" key="2">
    <source>
        <dbReference type="EMBL" id="CAG6392991.1"/>
    </source>
</evidence>
<dbReference type="EMBL" id="CAJSLV010000048">
    <property type="protein sequence ID" value="CAG6392991.1"/>
    <property type="molecule type" value="Genomic_DNA"/>
</dbReference>
<protein>
    <submittedName>
        <fullName evidence="2">Uncharacterized protein</fullName>
    </submittedName>
</protein>
<organism evidence="2 3">
    <name type="scientific">Actinacidiphila cocklensis</name>
    <dbReference type="NCBI Taxonomy" id="887465"/>
    <lineage>
        <taxon>Bacteria</taxon>
        <taxon>Bacillati</taxon>
        <taxon>Actinomycetota</taxon>
        <taxon>Actinomycetes</taxon>
        <taxon>Kitasatosporales</taxon>
        <taxon>Streptomycetaceae</taxon>
        <taxon>Actinacidiphila</taxon>
    </lineage>
</organism>
<accession>A0A9W4DT13</accession>
<feature type="region of interest" description="Disordered" evidence="1">
    <location>
        <begin position="170"/>
        <end position="267"/>
    </location>
</feature>